<comment type="caution">
    <text evidence="9">The sequence shown here is derived from an EMBL/GenBank/DDBJ whole genome shotgun (WGS) entry which is preliminary data.</text>
</comment>
<dbReference type="OrthoDB" id="421993at2759"/>
<sequence>MMVGRCMVRGGDTMRILTSARRPWRALAVRHVTASRPSVRGVSDWCKKSLLEAAAALQNGQVTATELTKACIDQIEATKRLNMFVWTDYDRALQLAKESDERRANGKALGTLDGIPVGVKDIFCMEGVPTTAASKILENFVSPYESTATHKLLEQGAIPVGKLNMDEFAMGSGTLYTPFGATINPWSSDFEENAVVAGGSSGGSAAAVASGCCFAALGSDTGGSVRQPAAYCGIVGLKPSYGRVSRHGMISYASSLDTPGIFARSVADAAIMLKAIAGSDDKDSTSIQSEVAQDWLNTVTQSSGRTDLSGVRIGVPEEYFVAELPEEILQVWDRGVQWLRDAGAQVVSVSLPTTKLCIPAYYILACAEASSNLSRYDGVRYGYRAKDIGFKSDGDQSDALHDLYCRTRSEGFGEEVQRRILSGTFVLSAGAMSDYYERGVIIRQKIREDFERVFKELNIDALLTPTTPTGPFLINDKKTKDDPVGMYLNDVMTIPANMAGIPAISVPAALTTTGDLPLGVQLMSARKDEEKLLEIAHSLEEHASFHKYVPERVYHTSR</sequence>
<dbReference type="PANTHER" id="PTHR11895">
    <property type="entry name" value="TRANSAMIDASE"/>
    <property type="match status" value="1"/>
</dbReference>
<evidence type="ECO:0000259" key="8">
    <source>
        <dbReference type="Pfam" id="PF01425"/>
    </source>
</evidence>
<dbReference type="SUPFAM" id="SSF75304">
    <property type="entry name" value="Amidase signature (AS) enzymes"/>
    <property type="match status" value="1"/>
</dbReference>
<organism evidence="9 10">
    <name type="scientific">Pythium oligandrum</name>
    <name type="common">Mycoparasitic fungus</name>
    <dbReference type="NCBI Taxonomy" id="41045"/>
    <lineage>
        <taxon>Eukaryota</taxon>
        <taxon>Sar</taxon>
        <taxon>Stramenopiles</taxon>
        <taxon>Oomycota</taxon>
        <taxon>Peronosporomycetes</taxon>
        <taxon>Pythiales</taxon>
        <taxon>Pythiaceae</taxon>
        <taxon>Pythium</taxon>
    </lineage>
</organism>
<keyword evidence="4 7" id="KW-0067">ATP-binding</keyword>
<feature type="active site" description="Charge relay system" evidence="7">
    <location>
        <position position="120"/>
    </location>
</feature>
<dbReference type="GO" id="GO:0050567">
    <property type="term" value="F:glutaminyl-tRNA synthase (glutamine-hydrolyzing) activity"/>
    <property type="evidence" value="ECO:0007669"/>
    <property type="project" value="UniProtKB-UniRule"/>
</dbReference>
<evidence type="ECO:0000256" key="5">
    <source>
        <dbReference type="ARBA" id="ARBA00022917"/>
    </source>
</evidence>
<dbReference type="NCBIfam" id="TIGR00132">
    <property type="entry name" value="gatA"/>
    <property type="match status" value="1"/>
</dbReference>
<dbReference type="PROSITE" id="PS00571">
    <property type="entry name" value="AMIDASES"/>
    <property type="match status" value="1"/>
</dbReference>
<dbReference type="Pfam" id="PF01425">
    <property type="entry name" value="Amidase"/>
    <property type="match status" value="1"/>
</dbReference>
<evidence type="ECO:0000313" key="9">
    <source>
        <dbReference type="EMBL" id="TMW68575.1"/>
    </source>
</evidence>
<evidence type="ECO:0000256" key="4">
    <source>
        <dbReference type="ARBA" id="ARBA00022840"/>
    </source>
</evidence>
<reference evidence="9" key="1">
    <citation type="submission" date="2019-03" db="EMBL/GenBank/DDBJ databases">
        <title>Long read genome sequence of the mycoparasitic Pythium oligandrum ATCC 38472 isolated from sugarbeet rhizosphere.</title>
        <authorList>
            <person name="Gaulin E."/>
        </authorList>
    </citation>
    <scope>NUCLEOTIDE SEQUENCE</scope>
    <source>
        <strain evidence="9">ATCC 38472_TT</strain>
    </source>
</reference>
<feature type="active site" description="Acyl-ester intermediate" evidence="7">
    <location>
        <position position="224"/>
    </location>
</feature>
<dbReference type="EC" id="6.3.5.7" evidence="7"/>
<evidence type="ECO:0000256" key="1">
    <source>
        <dbReference type="ARBA" id="ARBA00008069"/>
    </source>
</evidence>
<comment type="similarity">
    <text evidence="1 7">Belongs to the amidase family. GatA subfamily.</text>
</comment>
<dbReference type="GO" id="GO:0005739">
    <property type="term" value="C:mitochondrion"/>
    <property type="evidence" value="ECO:0007669"/>
    <property type="project" value="UniProtKB-SubCell"/>
</dbReference>
<comment type="subcellular location">
    <subcellularLocation>
        <location evidence="7">Mitochondrion</location>
    </subcellularLocation>
</comment>
<dbReference type="GO" id="GO:0032543">
    <property type="term" value="P:mitochondrial translation"/>
    <property type="evidence" value="ECO:0007669"/>
    <property type="project" value="UniProtKB-UniRule"/>
</dbReference>
<proteinExistence type="inferred from homology"/>
<dbReference type="EMBL" id="SPLM01000002">
    <property type="protein sequence ID" value="TMW68575.1"/>
    <property type="molecule type" value="Genomic_DNA"/>
</dbReference>
<protein>
    <recommendedName>
        <fullName evidence="7">Glutamyl-tRNA(Gln) amidotransferase subunit A, mitochondrial</fullName>
        <shortName evidence="7">Glu-AdT subunit A</shortName>
        <ecNumber evidence="7">6.3.5.7</ecNumber>
    </recommendedName>
</protein>
<dbReference type="InterPro" id="IPR004412">
    <property type="entry name" value="GatA"/>
</dbReference>
<accession>A0A8K1CS67</accession>
<feature type="active site" description="Charge relay system" evidence="7">
    <location>
        <position position="200"/>
    </location>
</feature>
<comment type="subunit">
    <text evidence="7">Subunit of the heterotrimeric GatCAB amidotransferase (AdT) complex, composed of A, B and C subunits.</text>
</comment>
<dbReference type="InterPro" id="IPR000120">
    <property type="entry name" value="Amidase"/>
</dbReference>
<gene>
    <name evidence="9" type="ORF">Poli38472_006043</name>
</gene>
<dbReference type="GO" id="GO:0070681">
    <property type="term" value="P:glutaminyl-tRNAGln biosynthesis via transamidation"/>
    <property type="evidence" value="ECO:0007669"/>
    <property type="project" value="UniProtKB-UniRule"/>
</dbReference>
<keyword evidence="7" id="KW-0496">Mitochondrion</keyword>
<dbReference type="Gene3D" id="3.90.1300.10">
    <property type="entry name" value="Amidase signature (AS) domain"/>
    <property type="match status" value="1"/>
</dbReference>
<dbReference type="InterPro" id="IPR023631">
    <property type="entry name" value="Amidase_dom"/>
</dbReference>
<evidence type="ECO:0000256" key="7">
    <source>
        <dbReference type="HAMAP-Rule" id="MF_03150"/>
    </source>
</evidence>
<name>A0A8K1CS67_PYTOL</name>
<dbReference type="GO" id="GO:0005524">
    <property type="term" value="F:ATP binding"/>
    <property type="evidence" value="ECO:0007669"/>
    <property type="project" value="UniProtKB-KW"/>
</dbReference>
<keyword evidence="5 7" id="KW-0648">Protein biosynthesis</keyword>
<comment type="function">
    <text evidence="7">Allows the formation of correctly charged Gln-tRNA(Gln) through the transamidation of misacylated Glu-tRNA(Gln) in the mitochondria. The reaction takes place in the presence of glutamine and ATP through an activated gamma-phospho-Glu-tRNA(Gln).</text>
</comment>
<dbReference type="HAMAP" id="MF_00120">
    <property type="entry name" value="GatA"/>
    <property type="match status" value="1"/>
</dbReference>
<dbReference type="InterPro" id="IPR036928">
    <property type="entry name" value="AS_sf"/>
</dbReference>
<evidence type="ECO:0000256" key="3">
    <source>
        <dbReference type="ARBA" id="ARBA00022741"/>
    </source>
</evidence>
<evidence type="ECO:0000256" key="2">
    <source>
        <dbReference type="ARBA" id="ARBA00022598"/>
    </source>
</evidence>
<feature type="domain" description="Amidase" evidence="8">
    <location>
        <begin position="66"/>
        <end position="533"/>
    </location>
</feature>
<dbReference type="InterPro" id="IPR020556">
    <property type="entry name" value="Amidase_CS"/>
</dbReference>
<evidence type="ECO:0000256" key="6">
    <source>
        <dbReference type="ARBA" id="ARBA00047407"/>
    </source>
</evidence>
<dbReference type="GO" id="GO:0030956">
    <property type="term" value="C:glutamyl-tRNA(Gln) amidotransferase complex"/>
    <property type="evidence" value="ECO:0007669"/>
    <property type="project" value="UniProtKB-UniRule"/>
</dbReference>
<keyword evidence="2 7" id="KW-0436">Ligase</keyword>
<dbReference type="Proteomes" id="UP000794436">
    <property type="component" value="Unassembled WGS sequence"/>
</dbReference>
<keyword evidence="10" id="KW-1185">Reference proteome</keyword>
<dbReference type="AlphaFoldDB" id="A0A8K1CS67"/>
<evidence type="ECO:0000313" key="10">
    <source>
        <dbReference type="Proteomes" id="UP000794436"/>
    </source>
</evidence>
<dbReference type="PANTHER" id="PTHR11895:SF7">
    <property type="entry name" value="GLUTAMYL-TRNA(GLN) AMIDOTRANSFERASE SUBUNIT A, MITOCHONDRIAL"/>
    <property type="match status" value="1"/>
</dbReference>
<comment type="catalytic activity">
    <reaction evidence="6 7">
        <text>L-glutamyl-tRNA(Gln) + L-glutamine + ATP + H2O = L-glutaminyl-tRNA(Gln) + L-glutamate + ADP + phosphate + H(+)</text>
        <dbReference type="Rhea" id="RHEA:17521"/>
        <dbReference type="Rhea" id="RHEA-COMP:9681"/>
        <dbReference type="Rhea" id="RHEA-COMP:9684"/>
        <dbReference type="ChEBI" id="CHEBI:15377"/>
        <dbReference type="ChEBI" id="CHEBI:15378"/>
        <dbReference type="ChEBI" id="CHEBI:29985"/>
        <dbReference type="ChEBI" id="CHEBI:30616"/>
        <dbReference type="ChEBI" id="CHEBI:43474"/>
        <dbReference type="ChEBI" id="CHEBI:58359"/>
        <dbReference type="ChEBI" id="CHEBI:78520"/>
        <dbReference type="ChEBI" id="CHEBI:78521"/>
        <dbReference type="ChEBI" id="CHEBI:456216"/>
        <dbReference type="EC" id="6.3.5.7"/>
    </reaction>
</comment>
<keyword evidence="3 7" id="KW-0547">Nucleotide-binding</keyword>